<keyword evidence="1" id="KW-0472">Membrane</keyword>
<dbReference type="Pfam" id="PF04403">
    <property type="entry name" value="PqiA"/>
    <property type="match status" value="1"/>
</dbReference>
<feature type="transmembrane region" description="Helical" evidence="1">
    <location>
        <begin position="176"/>
        <end position="193"/>
    </location>
</feature>
<feature type="transmembrane region" description="Helical" evidence="1">
    <location>
        <begin position="103"/>
        <end position="130"/>
    </location>
</feature>
<proteinExistence type="predicted"/>
<evidence type="ECO:0000313" key="3">
    <source>
        <dbReference type="Proteomes" id="UP000199585"/>
    </source>
</evidence>
<dbReference type="InterPro" id="IPR007498">
    <property type="entry name" value="PqiA-like"/>
</dbReference>
<organism evidence="2 3">
    <name type="scientific">Loktanella fryxellensis</name>
    <dbReference type="NCBI Taxonomy" id="245187"/>
    <lineage>
        <taxon>Bacteria</taxon>
        <taxon>Pseudomonadati</taxon>
        <taxon>Pseudomonadota</taxon>
        <taxon>Alphaproteobacteria</taxon>
        <taxon>Rhodobacterales</taxon>
        <taxon>Roseobacteraceae</taxon>
        <taxon>Loktanella</taxon>
    </lineage>
</organism>
<gene>
    <name evidence="2" type="ORF">SAMN04488003_105124</name>
</gene>
<reference evidence="2 3" key="1">
    <citation type="submission" date="2016-10" db="EMBL/GenBank/DDBJ databases">
        <authorList>
            <person name="de Groot N.N."/>
        </authorList>
    </citation>
    <scope>NUCLEOTIDE SEQUENCE [LARGE SCALE GENOMIC DNA]</scope>
    <source>
        <strain evidence="2 3">DSM 16213</strain>
    </source>
</reference>
<dbReference type="AlphaFoldDB" id="A0A1H8BQG3"/>
<dbReference type="OrthoDB" id="5291921at2"/>
<dbReference type="EMBL" id="FOCI01000005">
    <property type="protein sequence ID" value="SEM84779.1"/>
    <property type="molecule type" value="Genomic_DNA"/>
</dbReference>
<keyword evidence="3" id="KW-1185">Reference proteome</keyword>
<evidence type="ECO:0000256" key="1">
    <source>
        <dbReference type="SAM" id="Phobius"/>
    </source>
</evidence>
<keyword evidence="1" id="KW-1133">Transmembrane helix</keyword>
<protein>
    <submittedName>
        <fullName evidence="2">Paraquat-inducible protein A</fullName>
    </submittedName>
</protein>
<dbReference type="Proteomes" id="UP000199585">
    <property type="component" value="Unassembled WGS sequence"/>
</dbReference>
<sequence length="213" mass="22641">MHIDPATLPPLDDMIACPHCDTLHMEDDLPDGARAYCRRCGALLLTAESRAVVWLVSLASAAVVLMVAAVSFPFLDLSLQGQHNGTSVIHAILVFGSGKAIPLAIAVALFIVVLPLVRLLALLHALAPLVRGVPPTPSARVAFALTDQLRPWAMAEIFMVGVTVALVKVAGMADVTVGPAFWAFVALVLITIFNDQIMNRFAIWKALDTGTTA</sequence>
<dbReference type="STRING" id="245187.SAMN04488003_105124"/>
<feature type="transmembrane region" description="Helical" evidence="1">
    <location>
        <begin position="52"/>
        <end position="75"/>
    </location>
</feature>
<evidence type="ECO:0000313" key="2">
    <source>
        <dbReference type="EMBL" id="SEM84779.1"/>
    </source>
</evidence>
<feature type="transmembrane region" description="Helical" evidence="1">
    <location>
        <begin position="151"/>
        <end position="170"/>
    </location>
</feature>
<name>A0A1H8BQG3_9RHOB</name>
<dbReference type="RefSeq" id="WP_089900101.1">
    <property type="nucleotide sequence ID" value="NZ_FOCI01000005.1"/>
</dbReference>
<accession>A0A1H8BQG3</accession>
<keyword evidence="1" id="KW-0812">Transmembrane</keyword>